<proteinExistence type="predicted"/>
<name>A0A1G1XY25_9BACT</name>
<protein>
    <submittedName>
        <fullName evidence="2">Uncharacterized protein</fullName>
    </submittedName>
</protein>
<comment type="caution">
    <text evidence="2">The sequence shown here is derived from an EMBL/GenBank/DDBJ whole genome shotgun (WGS) entry which is preliminary data.</text>
</comment>
<keyword evidence="1" id="KW-1133">Transmembrane helix</keyword>
<evidence type="ECO:0000313" key="2">
    <source>
        <dbReference type="EMBL" id="OGY44902.1"/>
    </source>
</evidence>
<feature type="transmembrane region" description="Helical" evidence="1">
    <location>
        <begin position="36"/>
        <end position="57"/>
    </location>
</feature>
<gene>
    <name evidence="2" type="ORF">A2729_03930</name>
</gene>
<organism evidence="2 3">
    <name type="scientific">Candidatus Buchananbacteria bacterium RIFCSPHIGHO2_01_FULL_39_14</name>
    <dbReference type="NCBI Taxonomy" id="1797532"/>
    <lineage>
        <taxon>Bacteria</taxon>
        <taxon>Candidatus Buchananiibacteriota</taxon>
    </lineage>
</organism>
<keyword evidence="1" id="KW-0472">Membrane</keyword>
<evidence type="ECO:0000256" key="1">
    <source>
        <dbReference type="SAM" id="Phobius"/>
    </source>
</evidence>
<accession>A0A1G1XY25</accession>
<sequence>MARISLEENFNPDEFELPRGFTKKRRRSKKIGFKKGCCLLFFLIFLFILIVAAAAVIKTGIWEIPVLTKIFYQIPKPPRIVQANDDFFQKPLNFELNQEENYLSFNLTEQDLTSILRRHLTGENNLIFASNLQAAISDNQIEIFGLLLKPISANITIVFKPEIFDQKFDLNLIELKIGNLSLPPVIGEKLINYFFGGMLNQVGDLKIANINLKERQIKIFISGGKIPELVNNLIKPKPEKNY</sequence>
<reference evidence="2 3" key="1">
    <citation type="journal article" date="2016" name="Nat. Commun.">
        <title>Thousands of microbial genomes shed light on interconnected biogeochemical processes in an aquifer system.</title>
        <authorList>
            <person name="Anantharaman K."/>
            <person name="Brown C.T."/>
            <person name="Hug L.A."/>
            <person name="Sharon I."/>
            <person name="Castelle C.J."/>
            <person name="Probst A.J."/>
            <person name="Thomas B.C."/>
            <person name="Singh A."/>
            <person name="Wilkins M.J."/>
            <person name="Karaoz U."/>
            <person name="Brodie E.L."/>
            <person name="Williams K.H."/>
            <person name="Hubbard S.S."/>
            <person name="Banfield J.F."/>
        </authorList>
    </citation>
    <scope>NUCLEOTIDE SEQUENCE [LARGE SCALE GENOMIC DNA]</scope>
</reference>
<keyword evidence="1" id="KW-0812">Transmembrane</keyword>
<evidence type="ECO:0000313" key="3">
    <source>
        <dbReference type="Proteomes" id="UP000178930"/>
    </source>
</evidence>
<dbReference type="EMBL" id="MHIB01000009">
    <property type="protein sequence ID" value="OGY44902.1"/>
    <property type="molecule type" value="Genomic_DNA"/>
</dbReference>
<dbReference type="AlphaFoldDB" id="A0A1G1XY25"/>
<dbReference type="STRING" id="1797532.A2729_03930"/>
<dbReference type="Proteomes" id="UP000178930">
    <property type="component" value="Unassembled WGS sequence"/>
</dbReference>